<dbReference type="CDD" id="cd18091">
    <property type="entry name" value="SpoU-like_TRM3-like"/>
    <property type="match status" value="1"/>
</dbReference>
<dbReference type="PANTHER" id="PTHR12029:SF11">
    <property type="entry name" value="METHYLTRANSFERASE TARBP1-RELATED"/>
    <property type="match status" value="1"/>
</dbReference>
<dbReference type="Pfam" id="PF17791">
    <property type="entry name" value="MG3"/>
    <property type="match status" value="1"/>
</dbReference>
<dbReference type="SMART" id="SM01359">
    <property type="entry name" value="A2M_N_2"/>
    <property type="match status" value="1"/>
</dbReference>
<keyword evidence="6" id="KW-1185">Reference proteome</keyword>
<dbReference type="EC" id="2.1.1.34" evidence="5"/>
<feature type="region of interest" description="Disordered" evidence="3">
    <location>
        <begin position="1385"/>
        <end position="1409"/>
    </location>
</feature>
<feature type="compositionally biased region" description="Basic and acidic residues" evidence="3">
    <location>
        <begin position="907"/>
        <end position="916"/>
    </location>
</feature>
<keyword evidence="2 5" id="KW-0808">Transferase</keyword>
<dbReference type="SUPFAM" id="SSF48371">
    <property type="entry name" value="ARM repeat"/>
    <property type="match status" value="1"/>
</dbReference>
<dbReference type="Pfam" id="PF01835">
    <property type="entry name" value="MG2"/>
    <property type="match status" value="1"/>
</dbReference>
<dbReference type="GO" id="GO:0030488">
    <property type="term" value="P:tRNA methylation"/>
    <property type="evidence" value="ECO:0007669"/>
    <property type="project" value="InterPro"/>
</dbReference>
<dbReference type="GO" id="GO:0003723">
    <property type="term" value="F:RNA binding"/>
    <property type="evidence" value="ECO:0007669"/>
    <property type="project" value="InterPro"/>
</dbReference>
<dbReference type="EMBL" id="CAJPWZ010001987">
    <property type="protein sequence ID" value="CAG2228083.1"/>
    <property type="molecule type" value="Genomic_DNA"/>
</dbReference>
<dbReference type="GO" id="GO:0004866">
    <property type="term" value="F:endopeptidase inhibitor activity"/>
    <property type="evidence" value="ECO:0007669"/>
    <property type="project" value="InterPro"/>
</dbReference>
<accession>A0A8S3T8Y0</accession>
<sequence length="1612" mass="183867">MYLFYIARPIYFITAPSVFRLDAPETVSVSISDIDNISIQLYIQDHPAKEKTLYERTVTISSGEVKKTTFILQASDLQDSDGNTIQYVSLVAKSTDGRFIFEKEKVILLSRQSGYIFIQTDKPVYTPNQEVRIRVIPLDEVRRPSTVPVHIDIKNPQGVIVQRKNATYHGSFITDRFQLPSRPFYGNNWTVEARFTNGLETETVATFEVKEYVLPKFSITLKSEPDIILPTTETIRINVSANYFHGKAIDGTCVLSYGIITDGQHKISDVDLKQQMTVGSTDFEISKNTLEERFPSYWFPDGARLYLEVTILDKGTGRREQVSDKKTVFSNHPYKISVEKSQKYFKPGIPYDLVIDTFYANGKPAPNCPLSIHCGRRTTNGNIIPIRHVRRLNVESDETGRIIKPIHIENRNTALSCTIKTDADRNDYTYTVQSEVTLVVEAMQSPSNRFLSVKPMLNDGRLVAQVSTRRLRSNEFYHLLISGGRILSVLQSRGSNSFLQAINSDMAPNLRIVTYAFNQRRGGATEVAADSATIEVVPSCHHQELEIMVPNTEVSPKSVLTINVTGPPLSKVGFLAIDKAVYQISDKNRLRKEKVEELMSTKCLSHKEWGKIASLFISYQWKVMEYYLSHIDVVNKPMVPILKVCQDSLSVCSGLNTIPVYRCIGYLLSKCQIPNDSSSIIEALSVSWSHVQGETRSSCFWEVFEEFINLSFQPALLQQPRDSALTDVLVKSACELMEFGGEKTGIANILMRRLCSVFKSSLQLADGFYCILSQAAIYGNIFRKQESHLESWHQNQDLVSVLPEEVSIGIFMILEDAELLTCRLVCKTWLQICETLLIQERIENYKRQKYEQYWNLRENRIAGAVTPVAKAMERLAFGVDVVQKLFNTSPVPDRLFASPSPVSIGRMTDRSPDPRKFHQYLSPPSPVSIGRITDRSPDPREFHQYLSPLSQHGSSSSMKSSPVISKRGSTPIFHRIKYSPLIPSRMKSPVPLRHYPNSSPIPKQHISIKSTSPTPVVRLFDATPENDCTGLDYGSETSYQSQSSGKMTQRFYVNAKKVKKKTTPRKDLQLHDVFSYIESLGNQCSVNELKPYTTKDIMVRAELASLICSLCPTNKTHQKFAINLLRDLIKQYRAVQLETITPGTITNSLEHRKKHRLLQIVFLLESFLVETHFEELWTFSWDLLHQEYQPSIRHTCEWILLRMIVKKPESVDELWKIFDKLTEKKSTVLCSMMCMVSHLGVHLPKNRQKEFYTASFQKLLPWCMANHFNTRVHAAATLVKQWKQCESLKFTEVMTSNAIVNSCMAFHKEPNNLTRNIQRLGENFFFKTFDPIEDSNLETIFQTLPWLFGIPDDEWISPQQFEQIISTEDSYVPVYSAKDGLKSETPGSWRFKNPEKSGGGEEDSDLEDNVEGDVQKKIMPWKLMLPDDEVQDELEYSNRKREDAGLVVVTSLIDKIPNLGGLCRTSEIFGVSQYVIGKMKYTEDKTFKELSVTAHKWLPIIEVCHEFLPQYLTEKRQEGYTLIGVEQTANSVSLTDFTFPQEISTGTRVCKELHFICFYVQNEKEGIPVQLINQLDVCVEIPQQGIIRSLNVHVSGALLVWEYRRQQLINQN</sequence>
<protein>
    <submittedName>
        <fullName evidence="5">TRM3</fullName>
        <ecNumber evidence="5">2.1.1.34</ecNumber>
    </submittedName>
</protein>
<dbReference type="PANTHER" id="PTHR12029">
    <property type="entry name" value="RNA METHYLTRANSFERASE"/>
    <property type="match status" value="1"/>
</dbReference>
<dbReference type="InterPro" id="IPR013783">
    <property type="entry name" value="Ig-like_fold"/>
</dbReference>
<dbReference type="OrthoDB" id="241340at2759"/>
<dbReference type="Pfam" id="PF00588">
    <property type="entry name" value="SpoU_methylase"/>
    <property type="match status" value="1"/>
</dbReference>
<dbReference type="InterPro" id="IPR001537">
    <property type="entry name" value="SpoU_MeTrfase"/>
</dbReference>
<dbReference type="Gene3D" id="2.60.40.1940">
    <property type="match status" value="1"/>
</dbReference>
<dbReference type="InterPro" id="IPR029028">
    <property type="entry name" value="Alpha/beta_knot_MTases"/>
</dbReference>
<evidence type="ECO:0000256" key="3">
    <source>
        <dbReference type="SAM" id="MobiDB-lite"/>
    </source>
</evidence>
<dbReference type="Pfam" id="PF17789">
    <property type="entry name" value="MG4"/>
    <property type="match status" value="1"/>
</dbReference>
<dbReference type="Gene3D" id="6.20.50.160">
    <property type="match status" value="1"/>
</dbReference>
<feature type="compositionally biased region" description="Basic and acidic residues" evidence="3">
    <location>
        <begin position="932"/>
        <end position="943"/>
    </location>
</feature>
<keyword evidence="1 5" id="KW-0489">Methyltransferase</keyword>
<dbReference type="InterPro" id="IPR044748">
    <property type="entry name" value="Trm3/TARBP1_C"/>
</dbReference>
<dbReference type="InterPro" id="IPR041425">
    <property type="entry name" value="C3/4/5_MG1"/>
</dbReference>
<feature type="domain" description="Alpha-2-macroglobulin bait region" evidence="4">
    <location>
        <begin position="419"/>
        <end position="584"/>
    </location>
</feature>
<dbReference type="Gene3D" id="2.60.40.1930">
    <property type="match status" value="3"/>
</dbReference>
<dbReference type="Pfam" id="PF07703">
    <property type="entry name" value="A2M_BRD"/>
    <property type="match status" value="1"/>
</dbReference>
<proteinExistence type="predicted"/>
<evidence type="ECO:0000256" key="1">
    <source>
        <dbReference type="ARBA" id="ARBA00022603"/>
    </source>
</evidence>
<dbReference type="SUPFAM" id="SSF81383">
    <property type="entry name" value="F-box domain"/>
    <property type="match status" value="1"/>
</dbReference>
<dbReference type="Pfam" id="PF12937">
    <property type="entry name" value="F-box-like"/>
    <property type="match status" value="1"/>
</dbReference>
<dbReference type="InterPro" id="IPR045330">
    <property type="entry name" value="TRM3/TARBP1"/>
</dbReference>
<dbReference type="Gene3D" id="3.40.1280.10">
    <property type="match status" value="1"/>
</dbReference>
<dbReference type="GO" id="GO:0141100">
    <property type="term" value="F:tRNA (guanine(18)-2'-O)-methyltransferase activity"/>
    <property type="evidence" value="ECO:0007669"/>
    <property type="project" value="UniProtKB-EC"/>
</dbReference>
<dbReference type="Pfam" id="PF17790">
    <property type="entry name" value="MG1"/>
    <property type="match status" value="1"/>
</dbReference>
<evidence type="ECO:0000259" key="4">
    <source>
        <dbReference type="SMART" id="SM01359"/>
    </source>
</evidence>
<dbReference type="InterPro" id="IPR036047">
    <property type="entry name" value="F-box-like_dom_sf"/>
</dbReference>
<dbReference type="SUPFAM" id="SSF75217">
    <property type="entry name" value="alpha/beta knot"/>
    <property type="match status" value="1"/>
</dbReference>
<evidence type="ECO:0000313" key="5">
    <source>
        <dbReference type="EMBL" id="CAG2228083.1"/>
    </source>
</evidence>
<dbReference type="InterPro" id="IPR002890">
    <property type="entry name" value="MG2"/>
</dbReference>
<evidence type="ECO:0000313" key="6">
    <source>
        <dbReference type="Proteomes" id="UP000683360"/>
    </source>
</evidence>
<evidence type="ECO:0000256" key="2">
    <source>
        <dbReference type="ARBA" id="ARBA00022679"/>
    </source>
</evidence>
<dbReference type="InterPro" id="IPR029026">
    <property type="entry name" value="tRNA_m1G_MTases_N"/>
</dbReference>
<reference evidence="5" key="1">
    <citation type="submission" date="2021-03" db="EMBL/GenBank/DDBJ databases">
        <authorList>
            <person name="Bekaert M."/>
        </authorList>
    </citation>
    <scope>NUCLEOTIDE SEQUENCE</scope>
</reference>
<dbReference type="Gene3D" id="1.20.1280.50">
    <property type="match status" value="1"/>
</dbReference>
<dbReference type="InterPro" id="IPR016024">
    <property type="entry name" value="ARM-type_fold"/>
</dbReference>
<name>A0A8S3T8Y0_MYTED</name>
<dbReference type="Gene3D" id="2.60.40.10">
    <property type="entry name" value="Immunoglobulins"/>
    <property type="match status" value="1"/>
</dbReference>
<dbReference type="Proteomes" id="UP000683360">
    <property type="component" value="Unassembled WGS sequence"/>
</dbReference>
<feature type="compositionally biased region" description="Acidic residues" evidence="3">
    <location>
        <begin position="1400"/>
        <end position="1409"/>
    </location>
</feature>
<organism evidence="5 6">
    <name type="scientific">Mytilus edulis</name>
    <name type="common">Blue mussel</name>
    <dbReference type="NCBI Taxonomy" id="6550"/>
    <lineage>
        <taxon>Eukaryota</taxon>
        <taxon>Metazoa</taxon>
        <taxon>Spiralia</taxon>
        <taxon>Lophotrochozoa</taxon>
        <taxon>Mollusca</taxon>
        <taxon>Bivalvia</taxon>
        <taxon>Autobranchia</taxon>
        <taxon>Pteriomorphia</taxon>
        <taxon>Mytilida</taxon>
        <taxon>Mytiloidea</taxon>
        <taxon>Mytilidae</taxon>
        <taxon>Mytilinae</taxon>
        <taxon>Mytilus</taxon>
    </lineage>
</organism>
<feature type="region of interest" description="Disordered" evidence="3">
    <location>
        <begin position="902"/>
        <end position="966"/>
    </location>
</feature>
<feature type="compositionally biased region" description="Low complexity" evidence="3">
    <location>
        <begin position="947"/>
        <end position="965"/>
    </location>
</feature>
<dbReference type="InterPro" id="IPR011625">
    <property type="entry name" value="A2M_N_BRD"/>
</dbReference>
<dbReference type="InterPro" id="IPR040839">
    <property type="entry name" value="MG4"/>
</dbReference>
<comment type="caution">
    <text evidence="5">The sequence shown here is derived from an EMBL/GenBank/DDBJ whole genome shotgun (WGS) entry which is preliminary data.</text>
</comment>
<gene>
    <name evidence="5" type="ORF">MEDL_41041</name>
</gene>
<dbReference type="InterPro" id="IPR041555">
    <property type="entry name" value="MG3"/>
</dbReference>
<dbReference type="InterPro" id="IPR001810">
    <property type="entry name" value="F-box_dom"/>
</dbReference>